<keyword evidence="3" id="KW-1185">Reference proteome</keyword>
<name>A0A165GPJ8_EXIGL</name>
<dbReference type="OrthoDB" id="3058642at2759"/>
<dbReference type="AlphaFoldDB" id="A0A165GPJ8"/>
<accession>A0A165GPJ8</accession>
<protein>
    <submittedName>
        <fullName evidence="2">Uncharacterized protein</fullName>
    </submittedName>
</protein>
<dbReference type="Proteomes" id="UP000077266">
    <property type="component" value="Unassembled WGS sequence"/>
</dbReference>
<evidence type="ECO:0000256" key="1">
    <source>
        <dbReference type="SAM" id="MobiDB-lite"/>
    </source>
</evidence>
<proteinExistence type="predicted"/>
<feature type="region of interest" description="Disordered" evidence="1">
    <location>
        <begin position="53"/>
        <end position="75"/>
    </location>
</feature>
<dbReference type="EMBL" id="KV426040">
    <property type="protein sequence ID" value="KZV90821.1"/>
    <property type="molecule type" value="Genomic_DNA"/>
</dbReference>
<reference evidence="2 3" key="1">
    <citation type="journal article" date="2016" name="Mol. Biol. Evol.">
        <title>Comparative Genomics of Early-Diverging Mushroom-Forming Fungi Provides Insights into the Origins of Lignocellulose Decay Capabilities.</title>
        <authorList>
            <person name="Nagy L.G."/>
            <person name="Riley R."/>
            <person name="Tritt A."/>
            <person name="Adam C."/>
            <person name="Daum C."/>
            <person name="Floudas D."/>
            <person name="Sun H."/>
            <person name="Yadav J.S."/>
            <person name="Pangilinan J."/>
            <person name="Larsson K.H."/>
            <person name="Matsuura K."/>
            <person name="Barry K."/>
            <person name="Labutti K."/>
            <person name="Kuo R."/>
            <person name="Ohm R.A."/>
            <person name="Bhattacharya S.S."/>
            <person name="Shirouzu T."/>
            <person name="Yoshinaga Y."/>
            <person name="Martin F.M."/>
            <person name="Grigoriev I.V."/>
            <person name="Hibbett D.S."/>
        </authorList>
    </citation>
    <scope>NUCLEOTIDE SEQUENCE [LARGE SCALE GENOMIC DNA]</scope>
    <source>
        <strain evidence="2 3">HHB12029</strain>
    </source>
</reference>
<evidence type="ECO:0000313" key="3">
    <source>
        <dbReference type="Proteomes" id="UP000077266"/>
    </source>
</evidence>
<evidence type="ECO:0000313" key="2">
    <source>
        <dbReference type="EMBL" id="KZV90821.1"/>
    </source>
</evidence>
<organism evidence="2 3">
    <name type="scientific">Exidia glandulosa HHB12029</name>
    <dbReference type="NCBI Taxonomy" id="1314781"/>
    <lineage>
        <taxon>Eukaryota</taxon>
        <taxon>Fungi</taxon>
        <taxon>Dikarya</taxon>
        <taxon>Basidiomycota</taxon>
        <taxon>Agaricomycotina</taxon>
        <taxon>Agaricomycetes</taxon>
        <taxon>Auriculariales</taxon>
        <taxon>Exidiaceae</taxon>
        <taxon>Exidia</taxon>
    </lineage>
</organism>
<dbReference type="InParanoid" id="A0A165GPJ8"/>
<dbReference type="CDD" id="cd21075">
    <property type="entry name" value="DBD_XPA-like"/>
    <property type="match status" value="1"/>
</dbReference>
<sequence length="309" mass="35178">MDNYYLNRRQLSGISFQTVTTASGHNAHIYWEQDVERAAWRVYGGPDGLKQMLRRKKAKHDSAQSSKQPSEHKPVPAPEWFLLPWERWVRTEDLFALRQQVPEASSWLWEAVNVCLDSEESARRARVSELFVLAPWTARKGIVRDAVQGYIPRYPARLPPLPRPASRSVAALRQVLGAAPSAHNDVDDGIETITNEAGDVIAYCWDEAYLDRLFAMLVAVIQAHGTGAEGWESIRWEVYDKYTECITGLRYVEGVSGPWVDDARQWLVGNLPKGRKYPSTWYDRTLKPLCDTYDSLVPHTDAYGCLIVE</sequence>
<gene>
    <name evidence="2" type="ORF">EXIGLDRAFT_719943</name>
</gene>